<comment type="subcellular location">
    <subcellularLocation>
        <location evidence="1 9">Cell membrane</location>
        <topology evidence="1 9">Multi-pass membrane protein</topology>
    </subcellularLocation>
</comment>
<dbReference type="GO" id="GO:0015420">
    <property type="term" value="F:ABC-type vitamin B12 transporter activity"/>
    <property type="evidence" value="ECO:0007669"/>
    <property type="project" value="UniProtKB-UniRule"/>
</dbReference>
<dbReference type="PANTHER" id="PTHR34308">
    <property type="entry name" value="COBALAMIN BIOSYNTHESIS PROTEIN CBIB"/>
    <property type="match status" value="1"/>
</dbReference>
<evidence type="ECO:0000256" key="2">
    <source>
        <dbReference type="ARBA" id="ARBA00004953"/>
    </source>
</evidence>
<keyword evidence="5 9" id="KW-0169">Cobalamin biosynthesis</keyword>
<evidence type="ECO:0000313" key="11">
    <source>
        <dbReference type="Proteomes" id="UP000028302"/>
    </source>
</evidence>
<gene>
    <name evidence="9" type="primary">cobD</name>
    <name evidence="10" type="ORF">C41B8_14850</name>
</gene>
<name>A0A084IIC2_SALHC</name>
<dbReference type="GO" id="GO:0009236">
    <property type="term" value="P:cobalamin biosynthetic process"/>
    <property type="evidence" value="ECO:0007669"/>
    <property type="project" value="UniProtKB-UniRule"/>
</dbReference>
<reference evidence="10 11" key="1">
    <citation type="submission" date="2013-03" db="EMBL/GenBank/DDBJ databases">
        <title>Salinisphaera hydrothermalis C41B8 Genome Sequencing.</title>
        <authorList>
            <person name="Li C."/>
            <person name="Lai Q."/>
            <person name="Shao Z."/>
        </authorList>
    </citation>
    <scope>NUCLEOTIDE SEQUENCE [LARGE SCALE GENOMIC DNA]</scope>
    <source>
        <strain evidence="10 11">C41B8</strain>
    </source>
</reference>
<dbReference type="GO" id="GO:0005886">
    <property type="term" value="C:plasma membrane"/>
    <property type="evidence" value="ECO:0007669"/>
    <property type="project" value="UniProtKB-SubCell"/>
</dbReference>
<protein>
    <recommendedName>
        <fullName evidence="9">Cobalamin biosynthesis protein CobD</fullName>
    </recommendedName>
</protein>
<organism evidence="10 11">
    <name type="scientific">Salinisphaera hydrothermalis (strain C41B8)</name>
    <dbReference type="NCBI Taxonomy" id="1304275"/>
    <lineage>
        <taxon>Bacteria</taxon>
        <taxon>Pseudomonadati</taxon>
        <taxon>Pseudomonadota</taxon>
        <taxon>Gammaproteobacteria</taxon>
        <taxon>Salinisphaerales</taxon>
        <taxon>Salinisphaeraceae</taxon>
        <taxon>Salinisphaera</taxon>
    </lineage>
</organism>
<evidence type="ECO:0000256" key="4">
    <source>
        <dbReference type="ARBA" id="ARBA00022475"/>
    </source>
</evidence>
<dbReference type="InterPro" id="IPR004485">
    <property type="entry name" value="Cobalamin_biosynth_CobD/CbiB"/>
</dbReference>
<dbReference type="PATRIC" id="fig|1304275.5.peg.3034"/>
<comment type="caution">
    <text evidence="10">The sequence shown here is derived from an EMBL/GenBank/DDBJ whole genome shotgun (WGS) entry which is preliminary data.</text>
</comment>
<accession>A0A084IIC2</accession>
<keyword evidence="11" id="KW-1185">Reference proteome</keyword>
<keyword evidence="7 9" id="KW-1133">Transmembrane helix</keyword>
<dbReference type="GO" id="GO:0048472">
    <property type="term" value="F:threonine-phosphate decarboxylase activity"/>
    <property type="evidence" value="ECO:0007669"/>
    <property type="project" value="InterPro"/>
</dbReference>
<dbReference type="PANTHER" id="PTHR34308:SF1">
    <property type="entry name" value="COBALAMIN BIOSYNTHESIS PROTEIN CBIB"/>
    <property type="match status" value="1"/>
</dbReference>
<keyword evidence="8 9" id="KW-0472">Membrane</keyword>
<feature type="transmembrane region" description="Helical" evidence="9">
    <location>
        <begin position="66"/>
        <end position="85"/>
    </location>
</feature>
<proteinExistence type="inferred from homology"/>
<keyword evidence="4 9" id="KW-1003">Cell membrane</keyword>
<evidence type="ECO:0000256" key="6">
    <source>
        <dbReference type="ARBA" id="ARBA00022692"/>
    </source>
</evidence>
<dbReference type="HAMAP" id="MF_00024">
    <property type="entry name" value="CobD_CbiB"/>
    <property type="match status" value="1"/>
</dbReference>
<evidence type="ECO:0000313" key="10">
    <source>
        <dbReference type="EMBL" id="KEZ76456.1"/>
    </source>
</evidence>
<evidence type="ECO:0000256" key="1">
    <source>
        <dbReference type="ARBA" id="ARBA00004651"/>
    </source>
</evidence>
<dbReference type="AlphaFoldDB" id="A0A084IIC2"/>
<evidence type="ECO:0000256" key="8">
    <source>
        <dbReference type="ARBA" id="ARBA00023136"/>
    </source>
</evidence>
<evidence type="ECO:0000256" key="7">
    <source>
        <dbReference type="ARBA" id="ARBA00022989"/>
    </source>
</evidence>
<dbReference type="NCBIfam" id="TIGR00380">
    <property type="entry name" value="cobal_cbiB"/>
    <property type="match status" value="1"/>
</dbReference>
<sequence>MAALAVDAVLGEPRRGHPLALFGRCAERLEARANRGRRRDGWVAMLCLVVPPVLIVGAIAAVLPPVLAWGVAAIMLTFAVGRAGLIEHAEAVARPLVAGDLEQARRRVAWLVSRDATRLDASGVRVALLESVLENASDAVFASLFWFVAGGVVAGPAGAAAAVIAHRLVNTLDAMWGYRTPRFARFGWAAARLDDGLNWPAARLTAALFALVGDTRAALACWRAQASQWSSPNAGPVMAAGAGALGIRLGGGAWYHGAWCERPILGGRRSPDDVDVVRALALADRALAVLVVGVLVLARVSEASYP</sequence>
<comment type="pathway">
    <text evidence="2 9">Cofactor biosynthesis; adenosylcobalamin biosynthesis.</text>
</comment>
<keyword evidence="6 9" id="KW-0812">Transmembrane</keyword>
<evidence type="ECO:0000256" key="3">
    <source>
        <dbReference type="ARBA" id="ARBA00006263"/>
    </source>
</evidence>
<dbReference type="Pfam" id="PF03186">
    <property type="entry name" value="CobD_Cbib"/>
    <property type="match status" value="1"/>
</dbReference>
<dbReference type="UniPathway" id="UPA00148"/>
<evidence type="ECO:0000256" key="5">
    <source>
        <dbReference type="ARBA" id="ARBA00022573"/>
    </source>
</evidence>
<comment type="caution">
    <text evidence="9">Lacks conserved residue(s) required for the propagation of feature annotation.</text>
</comment>
<dbReference type="STRING" id="1304275.C41B8_14850"/>
<comment type="function">
    <text evidence="9">Converts cobyric acid to cobinamide by the addition of aminopropanol on the F carboxylic group.</text>
</comment>
<evidence type="ECO:0000256" key="9">
    <source>
        <dbReference type="HAMAP-Rule" id="MF_00024"/>
    </source>
</evidence>
<dbReference type="EMBL" id="APNK01000029">
    <property type="protein sequence ID" value="KEZ76456.1"/>
    <property type="molecule type" value="Genomic_DNA"/>
</dbReference>
<dbReference type="Proteomes" id="UP000028302">
    <property type="component" value="Unassembled WGS sequence"/>
</dbReference>
<feature type="transmembrane region" description="Helical" evidence="9">
    <location>
        <begin position="42"/>
        <end position="60"/>
    </location>
</feature>
<comment type="similarity">
    <text evidence="3 9">Belongs to the CobD/CbiB family.</text>
</comment>
<dbReference type="eggNOG" id="COG1270">
    <property type="taxonomic scope" value="Bacteria"/>
</dbReference>